<gene>
    <name evidence="1" type="ORF">I4F81_001117</name>
</gene>
<dbReference type="EMBL" id="CM020618">
    <property type="protein sequence ID" value="KAK1858516.1"/>
    <property type="molecule type" value="Genomic_DNA"/>
</dbReference>
<keyword evidence="2" id="KW-1185">Reference proteome</keyword>
<evidence type="ECO:0000313" key="1">
    <source>
        <dbReference type="EMBL" id="KAK1858516.1"/>
    </source>
</evidence>
<sequence length="212" mass="21816">MPFGTGEEAVEGTPVPSDDEPACFPAAATVELADGSTTELAALSAGMAVRVAQGAHTGAHSHVYGWSHRQLDGRHTYVRLSHVPEAAAGDERPAPRHLLLSPGHLLYVGGSLVPARSVRVGDALATPGVAGGVSRVVATGTTTAAGKVNPHTLSGDLLVDGVRVSTYTDALPTVVAHALLAPARAAFRAGLSVEPMGRLLYGGVPGWRRWWA</sequence>
<proteinExistence type="predicted"/>
<protein>
    <submittedName>
        <fullName evidence="1">Uncharacterized protein</fullName>
    </submittedName>
</protein>
<evidence type="ECO:0000313" key="2">
    <source>
        <dbReference type="Proteomes" id="UP000798662"/>
    </source>
</evidence>
<comment type="caution">
    <text evidence="1">The sequence shown here is derived from an EMBL/GenBank/DDBJ whole genome shotgun (WGS) entry which is preliminary data.</text>
</comment>
<accession>A0ACC3BM22</accession>
<organism evidence="1 2">
    <name type="scientific">Pyropia yezoensis</name>
    <name type="common">Susabi-nori</name>
    <name type="synonym">Porphyra yezoensis</name>
    <dbReference type="NCBI Taxonomy" id="2788"/>
    <lineage>
        <taxon>Eukaryota</taxon>
        <taxon>Rhodophyta</taxon>
        <taxon>Bangiophyceae</taxon>
        <taxon>Bangiales</taxon>
        <taxon>Bangiaceae</taxon>
        <taxon>Pyropia</taxon>
    </lineage>
</organism>
<name>A0ACC3BM22_PYRYE</name>
<dbReference type="Proteomes" id="UP000798662">
    <property type="component" value="Chromosome 1"/>
</dbReference>
<reference evidence="1" key="1">
    <citation type="submission" date="2019-11" db="EMBL/GenBank/DDBJ databases">
        <title>Nori genome reveals adaptations in red seaweeds to the harsh intertidal environment.</title>
        <authorList>
            <person name="Wang D."/>
            <person name="Mao Y."/>
        </authorList>
    </citation>
    <scope>NUCLEOTIDE SEQUENCE</scope>
    <source>
        <tissue evidence="1">Gametophyte</tissue>
    </source>
</reference>